<dbReference type="RefSeq" id="WP_191320777.1">
    <property type="nucleotide sequence ID" value="NZ_BNCG01000025.1"/>
</dbReference>
<feature type="region of interest" description="Disordered" evidence="1">
    <location>
        <begin position="211"/>
        <end position="243"/>
    </location>
</feature>
<protein>
    <submittedName>
        <fullName evidence="2">CpaD family pilus assembly protein</fullName>
    </submittedName>
</protein>
<reference evidence="3" key="1">
    <citation type="journal article" date="2019" name="Int. J. Syst. Evol. Microbiol.">
        <title>The Global Catalogue of Microorganisms (GCM) 10K type strain sequencing project: providing services to taxonomists for standard genome sequencing and annotation.</title>
        <authorList>
            <consortium name="The Broad Institute Genomics Platform"/>
            <consortium name="The Broad Institute Genome Sequencing Center for Infectious Disease"/>
            <person name="Wu L."/>
            <person name="Ma J."/>
        </authorList>
    </citation>
    <scope>NUCLEOTIDE SEQUENCE [LARGE SCALE GENOMIC DNA]</scope>
    <source>
        <strain evidence="3">KCTC 42282</strain>
    </source>
</reference>
<dbReference type="Proteomes" id="UP001595704">
    <property type="component" value="Unassembled WGS sequence"/>
</dbReference>
<accession>A0ABV7UH24</accession>
<gene>
    <name evidence="2" type="ORF">ACFONL_11530</name>
</gene>
<name>A0ABV7UH24_9HYPH</name>
<dbReference type="NCBIfam" id="TIGR02522">
    <property type="entry name" value="pilus_cpaD"/>
    <property type="match status" value="1"/>
</dbReference>
<evidence type="ECO:0000313" key="2">
    <source>
        <dbReference type="EMBL" id="MFC3637995.1"/>
    </source>
</evidence>
<sequence>MQKIAAFTILSSLALSGCAGLQESNPPLYPTDYKERFKIELMNAPQEMEIYPLQHTGLDPDQRKRLASYAAAYRRFGKSVVTVSVPTGPDGKVTARTAAHTKRVLDVLHANGVAKGNIHGQTYLPDNPLALNPVKITYSRPTAGVAAKCGLWTDDVGFASVGTDIENLPYYNLGCATQTAVAKQIADPMDVVRHQQETPADAARSTTVLNAWRTRGPSSASSGTSPGGSTTSAMPSSSSTSSR</sequence>
<proteinExistence type="predicted"/>
<dbReference type="InterPro" id="IPR019027">
    <property type="entry name" value="Pilus_biogenesis_CpaD-related"/>
</dbReference>
<comment type="caution">
    <text evidence="2">The sequence shown here is derived from an EMBL/GenBank/DDBJ whole genome shotgun (WGS) entry which is preliminary data.</text>
</comment>
<dbReference type="PROSITE" id="PS51257">
    <property type="entry name" value="PROKAR_LIPOPROTEIN"/>
    <property type="match status" value="1"/>
</dbReference>
<dbReference type="InterPro" id="IPR013361">
    <property type="entry name" value="Pilus_CpaD"/>
</dbReference>
<keyword evidence="3" id="KW-1185">Reference proteome</keyword>
<feature type="compositionally biased region" description="Low complexity" evidence="1">
    <location>
        <begin position="216"/>
        <end position="243"/>
    </location>
</feature>
<dbReference type="Pfam" id="PF09476">
    <property type="entry name" value="Pilus_CpaD"/>
    <property type="match status" value="1"/>
</dbReference>
<dbReference type="EMBL" id="JBHRYC010000055">
    <property type="protein sequence ID" value="MFC3637995.1"/>
    <property type="molecule type" value="Genomic_DNA"/>
</dbReference>
<evidence type="ECO:0000256" key="1">
    <source>
        <dbReference type="SAM" id="MobiDB-lite"/>
    </source>
</evidence>
<evidence type="ECO:0000313" key="3">
    <source>
        <dbReference type="Proteomes" id="UP001595704"/>
    </source>
</evidence>
<organism evidence="2 3">
    <name type="scientific">Camelimonas fluminis</name>
    <dbReference type="NCBI Taxonomy" id="1576911"/>
    <lineage>
        <taxon>Bacteria</taxon>
        <taxon>Pseudomonadati</taxon>
        <taxon>Pseudomonadota</taxon>
        <taxon>Alphaproteobacteria</taxon>
        <taxon>Hyphomicrobiales</taxon>
        <taxon>Chelatococcaceae</taxon>
        <taxon>Camelimonas</taxon>
    </lineage>
</organism>